<feature type="chain" id="PRO_5010009394" description="Beta-defensin" evidence="9">
    <location>
        <begin position="21"/>
        <end position="98"/>
    </location>
</feature>
<comment type="function">
    <text evidence="9">Has antibacterial activity.</text>
</comment>
<evidence type="ECO:0000313" key="11">
    <source>
        <dbReference type="Proteomes" id="UP001652624"/>
    </source>
</evidence>
<evidence type="ECO:0000256" key="7">
    <source>
        <dbReference type="ARBA" id="ARBA00023022"/>
    </source>
</evidence>
<evidence type="ECO:0000259" key="10">
    <source>
        <dbReference type="Pfam" id="PF13841"/>
    </source>
</evidence>
<dbReference type="InterPro" id="IPR050544">
    <property type="entry name" value="Beta-defensin"/>
</dbReference>
<dbReference type="Pfam" id="PF13841">
    <property type="entry name" value="Defensin_beta_2"/>
    <property type="match status" value="1"/>
</dbReference>
<keyword evidence="3 9" id="KW-0964">Secreted</keyword>
<keyword evidence="11" id="KW-1185">Reference proteome</keyword>
<dbReference type="Proteomes" id="UP001652624">
    <property type="component" value="Chromosome 1"/>
</dbReference>
<dbReference type="InterPro" id="IPR025933">
    <property type="entry name" value="Beta_defensin_dom"/>
</dbReference>
<feature type="signal peptide" evidence="9">
    <location>
        <begin position="1"/>
        <end position="20"/>
    </location>
</feature>
<feature type="domain" description="Beta-defensin" evidence="10">
    <location>
        <begin position="22"/>
        <end position="51"/>
    </location>
</feature>
<dbReference type="FunCoup" id="A0A1S3WB87">
    <property type="interactions" value="2"/>
</dbReference>
<evidence type="ECO:0000256" key="9">
    <source>
        <dbReference type="RuleBase" id="RU231113"/>
    </source>
</evidence>
<evidence type="ECO:0000256" key="6">
    <source>
        <dbReference type="ARBA" id="ARBA00022940"/>
    </source>
</evidence>
<evidence type="ECO:0000256" key="1">
    <source>
        <dbReference type="ARBA" id="ARBA00004613"/>
    </source>
</evidence>
<comment type="similarity">
    <text evidence="2 9">Belongs to the beta-defensin family.</text>
</comment>
<evidence type="ECO:0000256" key="3">
    <source>
        <dbReference type="ARBA" id="ARBA00022525"/>
    </source>
</evidence>
<dbReference type="OrthoDB" id="9534975at2759"/>
<name>A0A1S3WB87_ERIEU</name>
<keyword evidence="5 9" id="KW-0732">Signal</keyword>
<dbReference type="Gene3D" id="3.10.360.10">
    <property type="entry name" value="Antimicrobial Peptide, Beta-defensin 2, Chain A"/>
    <property type="match status" value="1"/>
</dbReference>
<comment type="subcellular location">
    <subcellularLocation>
        <location evidence="1 9">Secreted</location>
    </subcellularLocation>
</comment>
<proteinExistence type="inferred from homology"/>
<keyword evidence="8" id="KW-1015">Disulfide bond</keyword>
<accession>A0A1S3WB87</accession>
<sequence>MKNLLLVLTITLLLAQVTSGMKCWKRLGNCRTMCQKNEVFHILCNNLAKCCVKPKNIPVKFTSSNTSIQSTRSVVLLSNYILRSSISFYIVPIILISL</sequence>
<dbReference type="GO" id="GO:0045087">
    <property type="term" value="P:innate immune response"/>
    <property type="evidence" value="ECO:0007669"/>
    <property type="project" value="InterPro"/>
</dbReference>
<evidence type="ECO:0000256" key="2">
    <source>
        <dbReference type="ARBA" id="ARBA00007371"/>
    </source>
</evidence>
<dbReference type="AlphaFoldDB" id="A0A1S3WB87"/>
<dbReference type="GO" id="GO:0042742">
    <property type="term" value="P:defense response to bacterium"/>
    <property type="evidence" value="ECO:0007669"/>
    <property type="project" value="UniProtKB-UniRule"/>
</dbReference>
<keyword evidence="7 9" id="KW-0044">Antibiotic</keyword>
<evidence type="ECO:0000256" key="5">
    <source>
        <dbReference type="ARBA" id="ARBA00022729"/>
    </source>
</evidence>
<keyword evidence="4 9" id="KW-0929">Antimicrobial</keyword>
<dbReference type="STRING" id="9365.ENSEEUP00000008924"/>
<keyword evidence="6 9" id="KW-0211">Defensin</keyword>
<dbReference type="CTD" id="245934"/>
<evidence type="ECO:0000256" key="8">
    <source>
        <dbReference type="ARBA" id="ARBA00023157"/>
    </source>
</evidence>
<dbReference type="RefSeq" id="XP_016043600.1">
    <property type="nucleotide sequence ID" value="XM_016188114.1"/>
</dbReference>
<reference evidence="12" key="2">
    <citation type="submission" date="2025-08" db="UniProtKB">
        <authorList>
            <consortium name="RefSeq"/>
        </authorList>
    </citation>
    <scope>IDENTIFICATION</scope>
</reference>
<dbReference type="PANTHER" id="PTHR15001">
    <property type="entry name" value="BETA-DEFENSIN 123-RELATED"/>
    <property type="match status" value="1"/>
</dbReference>
<evidence type="ECO:0000256" key="4">
    <source>
        <dbReference type="ARBA" id="ARBA00022529"/>
    </source>
</evidence>
<protein>
    <recommendedName>
        <fullName evidence="9">Beta-defensin</fullName>
    </recommendedName>
</protein>
<organism evidence="11 12">
    <name type="scientific">Erinaceus europaeus</name>
    <name type="common">Western European hedgehog</name>
    <dbReference type="NCBI Taxonomy" id="9365"/>
    <lineage>
        <taxon>Eukaryota</taxon>
        <taxon>Metazoa</taxon>
        <taxon>Chordata</taxon>
        <taxon>Craniata</taxon>
        <taxon>Vertebrata</taxon>
        <taxon>Euteleostomi</taxon>
        <taxon>Mammalia</taxon>
        <taxon>Eutheria</taxon>
        <taxon>Laurasiatheria</taxon>
        <taxon>Eulipotyphla</taxon>
        <taxon>Erinaceidae</taxon>
        <taxon>Erinaceinae</taxon>
        <taxon>Erinaceus</taxon>
    </lineage>
</organism>
<dbReference type="PANTHER" id="PTHR15001:SF8">
    <property type="entry name" value="BETA-DEFENSIN 121"/>
    <property type="match status" value="1"/>
</dbReference>
<evidence type="ECO:0000313" key="12">
    <source>
        <dbReference type="RefSeq" id="XP_016043600.1"/>
    </source>
</evidence>
<dbReference type="GO" id="GO:0005576">
    <property type="term" value="C:extracellular region"/>
    <property type="evidence" value="ECO:0007669"/>
    <property type="project" value="UniProtKB-SubCell"/>
</dbReference>
<dbReference type="InParanoid" id="A0A1S3WB87"/>
<reference evidence="11" key="1">
    <citation type="submission" date="2025-05" db="UniProtKB">
        <authorList>
            <consortium name="RefSeq"/>
        </authorList>
    </citation>
    <scope>NUCLEOTIDE SEQUENCE [LARGE SCALE GENOMIC DNA]</scope>
</reference>
<gene>
    <name evidence="12" type="primary">DEFB121</name>
</gene>
<dbReference type="GeneID" id="107522505"/>